<gene>
    <name evidence="3" type="ORF">FHS74_002317</name>
</gene>
<comment type="caution">
    <text evidence="3">The sequence shown here is derived from an EMBL/GenBank/DDBJ whole genome shotgun (WGS) entry which is preliminary data.</text>
</comment>
<dbReference type="Proteomes" id="UP000539175">
    <property type="component" value="Unassembled WGS sequence"/>
</dbReference>
<feature type="signal peptide" evidence="2">
    <location>
        <begin position="1"/>
        <end position="35"/>
    </location>
</feature>
<evidence type="ECO:0000256" key="2">
    <source>
        <dbReference type="SAM" id="SignalP"/>
    </source>
</evidence>
<evidence type="ECO:0000313" key="3">
    <source>
        <dbReference type="EMBL" id="MBB6251766.1"/>
    </source>
</evidence>
<proteinExistence type="predicted"/>
<keyword evidence="4" id="KW-1185">Reference proteome</keyword>
<sequence>MLTKLTTTGWARTATAMTLVAGLASAPVLSVAAWAQTVPSEDMGMPSRQGMTPSTVPPAPDATSPSPSNSHTLPGDRGQPDTGTPSTMPPAPSDQSSSYTSPSGPSGGMVTEKPPVVQPLPPHDPNDDKGKAAKSRKASRHMAHKKSDPGQNNEEAAPPPPPPASPDGAAPSQPGNPRP</sequence>
<feature type="compositionally biased region" description="Low complexity" evidence="1">
    <location>
        <begin position="61"/>
        <end position="70"/>
    </location>
</feature>
<feature type="region of interest" description="Disordered" evidence="1">
    <location>
        <begin position="40"/>
        <end position="179"/>
    </location>
</feature>
<keyword evidence="2" id="KW-0732">Signal</keyword>
<reference evidence="3 4" key="1">
    <citation type="submission" date="2020-08" db="EMBL/GenBank/DDBJ databases">
        <title>Genomic Encyclopedia of Type Strains, Phase IV (KMG-IV): sequencing the most valuable type-strain genomes for metagenomic binning, comparative biology and taxonomic classification.</title>
        <authorList>
            <person name="Goeker M."/>
        </authorList>
    </citation>
    <scope>NUCLEOTIDE SEQUENCE [LARGE SCALE GENOMIC DNA]</scope>
    <source>
        <strain evidence="3 4">DSM 22198</strain>
    </source>
</reference>
<protein>
    <submittedName>
        <fullName evidence="3">Uncharacterized protein</fullName>
    </submittedName>
</protein>
<evidence type="ECO:0000313" key="4">
    <source>
        <dbReference type="Proteomes" id="UP000539175"/>
    </source>
</evidence>
<feature type="chain" id="PRO_5031357431" evidence="2">
    <location>
        <begin position="36"/>
        <end position="179"/>
    </location>
</feature>
<evidence type="ECO:0000256" key="1">
    <source>
        <dbReference type="SAM" id="MobiDB-lite"/>
    </source>
</evidence>
<name>A0A7X0AZV5_9PROT</name>
<dbReference type="EMBL" id="JACIIZ010000005">
    <property type="protein sequence ID" value="MBB6251766.1"/>
    <property type="molecule type" value="Genomic_DNA"/>
</dbReference>
<organism evidence="3 4">
    <name type="scientific">Nitrospirillum iridis</name>
    <dbReference type="NCBI Taxonomy" id="765888"/>
    <lineage>
        <taxon>Bacteria</taxon>
        <taxon>Pseudomonadati</taxon>
        <taxon>Pseudomonadota</taxon>
        <taxon>Alphaproteobacteria</taxon>
        <taxon>Rhodospirillales</taxon>
        <taxon>Azospirillaceae</taxon>
        <taxon>Nitrospirillum</taxon>
    </lineage>
</organism>
<feature type="compositionally biased region" description="Low complexity" evidence="1">
    <location>
        <begin position="93"/>
        <end position="104"/>
    </location>
</feature>
<dbReference type="RefSeq" id="WP_184800469.1">
    <property type="nucleotide sequence ID" value="NZ_JACIIZ010000005.1"/>
</dbReference>
<accession>A0A7X0AZV5</accession>
<dbReference type="AlphaFoldDB" id="A0A7X0AZV5"/>
<feature type="compositionally biased region" description="Basic residues" evidence="1">
    <location>
        <begin position="132"/>
        <end position="144"/>
    </location>
</feature>